<dbReference type="AlphaFoldDB" id="A0A2T3FK70"/>
<keyword evidence="1" id="KW-0472">Membrane</keyword>
<sequence length="72" mass="8016">MEITIEKIGYDLVLAVVSAILGALFGVLIPNLLKDEKKTTDIQVDKQLVFSQIHIEQKQYIINNSGNQCVNS</sequence>
<evidence type="ECO:0000256" key="1">
    <source>
        <dbReference type="SAM" id="Phobius"/>
    </source>
</evidence>
<dbReference type="Proteomes" id="UP000241201">
    <property type="component" value="Unassembled WGS sequence"/>
</dbReference>
<evidence type="ECO:0000313" key="2">
    <source>
        <dbReference type="EMBL" id="PST35650.1"/>
    </source>
</evidence>
<comment type="caution">
    <text evidence="2">The sequence shown here is derived from an EMBL/GenBank/DDBJ whole genome shotgun (WGS) entry which is preliminary data.</text>
</comment>
<dbReference type="RefSeq" id="WP_106988851.1">
    <property type="nucleotide sequence ID" value="NZ_DBGDQT010000061.1"/>
</dbReference>
<evidence type="ECO:0000313" key="3">
    <source>
        <dbReference type="Proteomes" id="UP000241201"/>
    </source>
</evidence>
<proteinExistence type="predicted"/>
<keyword evidence="1" id="KW-0812">Transmembrane</keyword>
<accession>A0A2T3FK70</accession>
<dbReference type="GeneID" id="77471919"/>
<name>A0A2T3FK70_9FIRM</name>
<reference evidence="3" key="1">
    <citation type="submission" date="2018-03" db="EMBL/GenBank/DDBJ databases">
        <title>Lachnoclostridium SNUG30370 gen.nov., sp.nov., isolated from human faeces.</title>
        <authorList>
            <person name="Seo B."/>
            <person name="Jeon K."/>
            <person name="Ko G."/>
        </authorList>
    </citation>
    <scope>NUCLEOTIDE SEQUENCE [LARGE SCALE GENOMIC DNA]</scope>
    <source>
        <strain evidence="3">SNUG30370</strain>
    </source>
</reference>
<gene>
    <name evidence="2" type="ORF">C7U55_12590</name>
</gene>
<protein>
    <submittedName>
        <fullName evidence="2">Uncharacterized protein</fullName>
    </submittedName>
</protein>
<dbReference type="EMBL" id="PYLP01000028">
    <property type="protein sequence ID" value="PST35650.1"/>
    <property type="molecule type" value="Genomic_DNA"/>
</dbReference>
<feature type="transmembrane region" description="Helical" evidence="1">
    <location>
        <begin position="12"/>
        <end position="33"/>
    </location>
</feature>
<organism evidence="2 3">
    <name type="scientific">Faecalibacillus faecis</name>
    <dbReference type="NCBI Taxonomy" id="1982628"/>
    <lineage>
        <taxon>Bacteria</taxon>
        <taxon>Bacillati</taxon>
        <taxon>Bacillota</taxon>
        <taxon>Erysipelotrichia</taxon>
        <taxon>Erysipelotrichales</taxon>
        <taxon>Coprobacillaceae</taxon>
        <taxon>Faecalibacillus</taxon>
    </lineage>
</organism>
<keyword evidence="1" id="KW-1133">Transmembrane helix</keyword>
<keyword evidence="3" id="KW-1185">Reference proteome</keyword>